<dbReference type="InterPro" id="IPR037914">
    <property type="entry name" value="SpoVT-AbrB_sf"/>
</dbReference>
<sequence>MTYIPNNMEIKAFPIRIENEGKITIPEDLKTHLSLVTGDMLTLLQIGDVVLLTPRQPQVPQIADQITAMMEDADLELSDLLQGLVAEREAIWQEENKNA</sequence>
<dbReference type="EMBL" id="JAQMTI010000108">
    <property type="protein sequence ID" value="MDB9441543.1"/>
    <property type="molecule type" value="Genomic_DNA"/>
</dbReference>
<dbReference type="SUPFAM" id="SSF89447">
    <property type="entry name" value="AbrB/MazE/MraZ-like"/>
    <property type="match status" value="1"/>
</dbReference>
<protein>
    <recommendedName>
        <fullName evidence="3">SpoVT-AbrB domain-containing protein</fullName>
    </recommendedName>
</protein>
<dbReference type="Proteomes" id="UP001211711">
    <property type="component" value="Unassembled WGS sequence"/>
</dbReference>
<gene>
    <name evidence="1" type="ORF">PN497_09250</name>
</gene>
<proteinExistence type="predicted"/>
<name>A0ABT4ZQ54_9CYAN</name>
<accession>A0ABT4ZQ54</accession>
<keyword evidence="2" id="KW-1185">Reference proteome</keyword>
<reference evidence="1 2" key="1">
    <citation type="submission" date="2023-01" db="EMBL/GenBank/DDBJ databases">
        <title>Genomes from the Australian National Cyanobacteria Reference Collection.</title>
        <authorList>
            <person name="Willis A."/>
            <person name="Lee E.M.F."/>
        </authorList>
    </citation>
    <scope>NUCLEOTIDE SEQUENCE [LARGE SCALE GENOMIC DNA]</scope>
    <source>
        <strain evidence="1 2">CS-549</strain>
    </source>
</reference>
<comment type="caution">
    <text evidence="1">The sequence shown here is derived from an EMBL/GenBank/DDBJ whole genome shotgun (WGS) entry which is preliminary data.</text>
</comment>
<evidence type="ECO:0000313" key="1">
    <source>
        <dbReference type="EMBL" id="MDB9441543.1"/>
    </source>
</evidence>
<evidence type="ECO:0008006" key="3">
    <source>
        <dbReference type="Google" id="ProtNLM"/>
    </source>
</evidence>
<evidence type="ECO:0000313" key="2">
    <source>
        <dbReference type="Proteomes" id="UP001211711"/>
    </source>
</evidence>
<organism evidence="1 2">
    <name type="scientific">Sphaerospermopsis kisseleviana CS-549</name>
    <dbReference type="NCBI Taxonomy" id="3021783"/>
    <lineage>
        <taxon>Bacteria</taxon>
        <taxon>Bacillati</taxon>
        <taxon>Cyanobacteriota</taxon>
        <taxon>Cyanophyceae</taxon>
        <taxon>Nostocales</taxon>
        <taxon>Aphanizomenonaceae</taxon>
        <taxon>Sphaerospermopsis</taxon>
        <taxon>Sphaerospermopsis kisseleviana</taxon>
    </lineage>
</organism>
<dbReference type="RefSeq" id="WP_272109969.1">
    <property type="nucleotide sequence ID" value="NZ_JAQMTI010000108.1"/>
</dbReference>